<dbReference type="InterPro" id="IPR020471">
    <property type="entry name" value="AKR"/>
</dbReference>
<dbReference type="KEGG" id="mtar:DF168_02129"/>
<organism evidence="3 4">
    <name type="scientific">Candidatus Moanibacter tarae</name>
    <dbReference type="NCBI Taxonomy" id="2200854"/>
    <lineage>
        <taxon>Bacteria</taxon>
        <taxon>Pseudomonadati</taxon>
        <taxon>Verrucomicrobiota</taxon>
        <taxon>Opitutia</taxon>
        <taxon>Puniceicoccales</taxon>
        <taxon>Puniceicoccales incertae sedis</taxon>
        <taxon>Candidatus Moanibacter</taxon>
    </lineage>
</organism>
<name>A0A2Z4AK92_9BACT</name>
<dbReference type="PROSITE" id="PS00062">
    <property type="entry name" value="ALDOKETO_REDUCTASE_2"/>
    <property type="match status" value="1"/>
</dbReference>
<dbReference type="CDD" id="cd19084">
    <property type="entry name" value="AKR_AKR11B1-like"/>
    <property type="match status" value="1"/>
</dbReference>
<sequence>MIFREYGNSILNVSALAFGGWPIAGVGWSNVNERDSIAAVQQALDEEMNFLDTAYMYGENGESEILLGKAIAGRRDEAIVATKCGVHWVRGEMVRDSSPKRIKCEVEESLRRLNIDVIDLYQVHAPDENTPIEKTAEMMALLLEEGKIRAVGVSNYSVEQMKSFCSVSPLHSLQPRYSMIDRRIENEIVPYCRERNIGICVYCPLERGLLTDRIKPGEEYPSEDSRHTDLAFRGKEFTRTKAMNRALQEIATECGISTVQLVLNWTVHQPGITVAIVGATRPHQVAENAKSLTLELSEEQMQKINKVIESR</sequence>
<dbReference type="Pfam" id="PF00248">
    <property type="entry name" value="Aldo_ket_red"/>
    <property type="match status" value="1"/>
</dbReference>
<dbReference type="GO" id="GO:0016491">
    <property type="term" value="F:oxidoreductase activity"/>
    <property type="evidence" value="ECO:0007669"/>
    <property type="project" value="UniProtKB-KW"/>
</dbReference>
<dbReference type="EMBL" id="CP029803">
    <property type="protein sequence ID" value="AWT60904.1"/>
    <property type="molecule type" value="Genomic_DNA"/>
</dbReference>
<evidence type="ECO:0000256" key="1">
    <source>
        <dbReference type="ARBA" id="ARBA00023002"/>
    </source>
</evidence>
<evidence type="ECO:0000313" key="4">
    <source>
        <dbReference type="Proteomes" id="UP000247465"/>
    </source>
</evidence>
<keyword evidence="1 3" id="KW-0560">Oxidoreductase</keyword>
<dbReference type="InterPro" id="IPR050791">
    <property type="entry name" value="Aldo-Keto_reductase"/>
</dbReference>
<dbReference type="AlphaFoldDB" id="A0A2Z4AK92"/>
<dbReference type="InterPro" id="IPR036812">
    <property type="entry name" value="NAD(P)_OxRdtase_dom_sf"/>
</dbReference>
<feature type="domain" description="NADP-dependent oxidoreductase" evidence="2">
    <location>
        <begin position="16"/>
        <end position="308"/>
    </location>
</feature>
<dbReference type="EC" id="1.1.1.-" evidence="3"/>
<evidence type="ECO:0000259" key="2">
    <source>
        <dbReference type="Pfam" id="PF00248"/>
    </source>
</evidence>
<evidence type="ECO:0000313" key="3">
    <source>
        <dbReference type="EMBL" id="AWT60904.1"/>
    </source>
</evidence>
<dbReference type="PANTHER" id="PTHR43625">
    <property type="entry name" value="AFLATOXIN B1 ALDEHYDE REDUCTASE"/>
    <property type="match status" value="1"/>
</dbReference>
<gene>
    <name evidence="3" type="primary">yhdN_6</name>
    <name evidence="3" type="ORF">DF168_02129</name>
</gene>
<dbReference type="PANTHER" id="PTHR43625:SF40">
    <property type="entry name" value="ALDO-KETO REDUCTASE YAKC [NADP(+)]"/>
    <property type="match status" value="1"/>
</dbReference>
<dbReference type="InterPro" id="IPR023210">
    <property type="entry name" value="NADP_OxRdtase_dom"/>
</dbReference>
<accession>A0A2Z4AK92</accession>
<reference evidence="3 4" key="1">
    <citation type="submission" date="2018-06" db="EMBL/GenBank/DDBJ databases">
        <title>Draft Genome Sequence of a Novel Marine Bacterium Related to the Verrucomicrobia.</title>
        <authorList>
            <person name="Vosseberg J."/>
            <person name="Martijn J."/>
            <person name="Ettema T.J.G."/>
        </authorList>
    </citation>
    <scope>NUCLEOTIDE SEQUENCE [LARGE SCALE GENOMIC DNA]</scope>
    <source>
        <strain evidence="3">TARA_B100001123</strain>
    </source>
</reference>
<dbReference type="InterPro" id="IPR018170">
    <property type="entry name" value="Aldo/ket_reductase_CS"/>
</dbReference>
<dbReference type="Gene3D" id="3.20.20.100">
    <property type="entry name" value="NADP-dependent oxidoreductase domain"/>
    <property type="match status" value="1"/>
</dbReference>
<dbReference type="PRINTS" id="PR00069">
    <property type="entry name" value="ALDKETRDTASE"/>
</dbReference>
<dbReference type="Proteomes" id="UP000247465">
    <property type="component" value="Chromosome"/>
</dbReference>
<dbReference type="GO" id="GO:0005737">
    <property type="term" value="C:cytoplasm"/>
    <property type="evidence" value="ECO:0007669"/>
    <property type="project" value="TreeGrafter"/>
</dbReference>
<protein>
    <submittedName>
        <fullName evidence="3">Aldo-keto reductase YhdN</fullName>
        <ecNumber evidence="3">1.1.1.-</ecNumber>
    </submittedName>
</protein>
<dbReference type="SUPFAM" id="SSF51430">
    <property type="entry name" value="NAD(P)-linked oxidoreductase"/>
    <property type="match status" value="1"/>
</dbReference>
<proteinExistence type="predicted"/>